<evidence type="ECO:0008006" key="3">
    <source>
        <dbReference type="Google" id="ProtNLM"/>
    </source>
</evidence>
<protein>
    <recommendedName>
        <fullName evidence="3">NERD domain-containing protein</fullName>
    </recommendedName>
</protein>
<dbReference type="EMBL" id="BNDX01000003">
    <property type="protein sequence ID" value="GHI29632.1"/>
    <property type="molecule type" value="Genomic_DNA"/>
</dbReference>
<accession>A0ABQ3PX84</accession>
<evidence type="ECO:0000313" key="2">
    <source>
        <dbReference type="Proteomes" id="UP001052655"/>
    </source>
</evidence>
<evidence type="ECO:0000313" key="1">
    <source>
        <dbReference type="EMBL" id="GHI29632.1"/>
    </source>
</evidence>
<reference evidence="1" key="1">
    <citation type="submission" date="2024-05" db="EMBL/GenBank/DDBJ databases">
        <title>Whole genome shotgun sequence of Streptomyces daghestanicus NBRC 12762.</title>
        <authorList>
            <person name="Komaki H."/>
            <person name="Tamura T."/>
        </authorList>
    </citation>
    <scope>NUCLEOTIDE SEQUENCE</scope>
    <source>
        <strain evidence="1">NBRC 12762</strain>
    </source>
</reference>
<name>A0ABQ3PX84_9ACTN</name>
<keyword evidence="2" id="KW-1185">Reference proteome</keyword>
<sequence length="374" mass="42503">MELNFDILDSETDHIALVGYPYRAFRDVYEYLLAKCLYHQYWAEANETWPTFQYPQDALVHEVHRGTEIETEVVQSVLSDLIYNEQTKMQPMYYPIVSQAGSRDLIMIPQTLITSDAPSRLLRIHATKNPKHFLSRVSNHLGTRFVDKLANLFESQGFFVKKNVQLENVSKGAPDIDLLIVSRERTLGYFVFLIEAKSPIPSSWAKDHLRVTHSDSMPKAFKQVRRILDALKSEVGTDFMLKQVISMDPEPFPEGMMPLRTLIATSENAGMFFDTESSATSVVDYRTLTQIVQNSDGDVVYILKILNEARDAFQASYQSATQTFTMGNITVQYEVTQMSTIRTYEKNVWKSEGVDVSVADDFFANGGSRANPLG</sequence>
<organism evidence="1 2">
    <name type="scientific">Streptomyces daghestanicus</name>
    <dbReference type="NCBI Taxonomy" id="66885"/>
    <lineage>
        <taxon>Bacteria</taxon>
        <taxon>Bacillati</taxon>
        <taxon>Actinomycetota</taxon>
        <taxon>Actinomycetes</taxon>
        <taxon>Kitasatosporales</taxon>
        <taxon>Streptomycetaceae</taxon>
        <taxon>Streptomyces</taxon>
    </lineage>
</organism>
<proteinExistence type="predicted"/>
<gene>
    <name evidence="1" type="ORF">Sdagh_13620</name>
</gene>
<comment type="caution">
    <text evidence="1">The sequence shown here is derived from an EMBL/GenBank/DDBJ whole genome shotgun (WGS) entry which is preliminary data.</text>
</comment>
<dbReference type="Proteomes" id="UP001052655">
    <property type="component" value="Unassembled WGS sequence"/>
</dbReference>